<comment type="caution">
    <text evidence="1">The sequence shown here is derived from an EMBL/GenBank/DDBJ whole genome shotgun (WGS) entry which is preliminary data.</text>
</comment>
<keyword evidence="2" id="KW-1185">Reference proteome</keyword>
<name>A0A0W0TPQ0_9GAMM</name>
<evidence type="ECO:0000313" key="2">
    <source>
        <dbReference type="Proteomes" id="UP000054785"/>
    </source>
</evidence>
<dbReference type="PATRIC" id="fig|45065.4.peg.1989"/>
<dbReference type="OrthoDB" id="5645490at2"/>
<protein>
    <submittedName>
        <fullName evidence="1">Uncharacterized protein</fullName>
    </submittedName>
</protein>
<proteinExistence type="predicted"/>
<dbReference type="AlphaFoldDB" id="A0A0W0TPQ0"/>
<dbReference type="Proteomes" id="UP000054785">
    <property type="component" value="Unassembled WGS sequence"/>
</dbReference>
<organism evidence="1 2">
    <name type="scientific">Legionella geestiana</name>
    <dbReference type="NCBI Taxonomy" id="45065"/>
    <lineage>
        <taxon>Bacteria</taxon>
        <taxon>Pseudomonadati</taxon>
        <taxon>Pseudomonadota</taxon>
        <taxon>Gammaproteobacteria</taxon>
        <taxon>Legionellales</taxon>
        <taxon>Legionellaceae</taxon>
        <taxon>Legionella</taxon>
    </lineage>
</organism>
<sequence>MNIFTSLFNRLLLITVISYFPCSLWAASTHPVMAERNYFHFAIPEYHTARQSGQTVNIHVKYAYKAGLPSAEYPDYRILRSRILKYMEPSDEFPADVYWEILAAQMGKELMNDFPLEGISIQLTVLDNPNPDSYEPGDHGPVYTAGNIEPLDVHP</sequence>
<dbReference type="EMBL" id="LNYC01000070">
    <property type="protein sequence ID" value="KTC97512.1"/>
    <property type="molecule type" value="Genomic_DNA"/>
</dbReference>
<reference evidence="1 2" key="1">
    <citation type="submission" date="2015-11" db="EMBL/GenBank/DDBJ databases">
        <title>Genomic analysis of 38 Legionella species identifies large and diverse effector repertoires.</title>
        <authorList>
            <person name="Burstein D."/>
            <person name="Amaro F."/>
            <person name="Zusman T."/>
            <person name="Lifshitz Z."/>
            <person name="Cohen O."/>
            <person name="Gilbert J.A."/>
            <person name="Pupko T."/>
            <person name="Shuman H.A."/>
            <person name="Segal G."/>
        </authorList>
    </citation>
    <scope>NUCLEOTIDE SEQUENCE [LARGE SCALE GENOMIC DNA]</scope>
    <source>
        <strain evidence="1 2">ATCC 49504</strain>
    </source>
</reference>
<accession>A0A0W0TPQ0</accession>
<dbReference type="RefSeq" id="WP_028386441.1">
    <property type="nucleotide sequence ID" value="NZ_CAAAHN010000038.1"/>
</dbReference>
<evidence type="ECO:0000313" key="1">
    <source>
        <dbReference type="EMBL" id="KTC97512.1"/>
    </source>
</evidence>
<gene>
    <name evidence="1" type="ORF">Lgee_1833</name>
</gene>